<dbReference type="SUPFAM" id="SSF56672">
    <property type="entry name" value="DNA/RNA polymerases"/>
    <property type="match status" value="1"/>
</dbReference>
<dbReference type="CDD" id="cd01650">
    <property type="entry name" value="RT_nLTR_like"/>
    <property type="match status" value="1"/>
</dbReference>
<sequence>MSMPTNKAPGKDKVSMCIIKDCLPVILGPLTDIINASLTSSAFPQSWKEVEVIPLIKEGDHELPSNNHPLSLLIVVSKICEKVVSCQFTTFLFHNECLTSHQSGNRRYHSSETLNVLVDDIILEAMDQKSVTALILLDLSKAFDSVHHPTLLNKLRHIGAFPEVLKWFESYLTGRSQFVRIGTSVSSSLNITHGVPQGAILSPLLFSIYVNELPLAPRHSSLNSYVDDSKMFLSFRVNDATDTKEYLQEDLSRVAKCCSELHLLINPKKTKYLLIGTRQQLQNLPTDMCLNFLGETIRPVPSAKDLGLIRDTNMSYDCHITELVSSCMSKLSQINRVSKYFDKETISLLVSALVMNKLLYCSSAWSNTSAKNINKLQLVQNFACRIVTNSKKFDHISQKLQELNWLTVKEHILFRDTVLMYKCINNLAPPYLCNKFSKRSNIHECNTRKRELLQIPIYNTTTGQRTFHYRGVKLWNDLDNNTKQMPSLRSFKNKLKKDMLDRLYS</sequence>
<protein>
    <submittedName>
        <fullName evidence="1">Uncharacterized protein</fullName>
    </submittedName>
</protein>
<dbReference type="InterPro" id="IPR000477">
    <property type="entry name" value="RT_dom"/>
</dbReference>
<evidence type="ECO:0000313" key="1">
    <source>
        <dbReference type="EMBL" id="CAB3980928.1"/>
    </source>
</evidence>
<name>A0A6S7FN04_PARCT</name>
<keyword evidence="2" id="KW-1185">Reference proteome</keyword>
<dbReference type="EMBL" id="CACRXK020000337">
    <property type="protein sequence ID" value="CAB3980928.1"/>
    <property type="molecule type" value="Genomic_DNA"/>
</dbReference>
<dbReference type="AlphaFoldDB" id="A0A6S7FN04"/>
<dbReference type="PROSITE" id="PS50878">
    <property type="entry name" value="RT_POL"/>
    <property type="match status" value="1"/>
</dbReference>
<dbReference type="Pfam" id="PF00078">
    <property type="entry name" value="RVT_1"/>
    <property type="match status" value="1"/>
</dbReference>
<dbReference type="Proteomes" id="UP001152795">
    <property type="component" value="Unassembled WGS sequence"/>
</dbReference>
<dbReference type="InterPro" id="IPR043502">
    <property type="entry name" value="DNA/RNA_pol_sf"/>
</dbReference>
<dbReference type="PANTHER" id="PTHR33332">
    <property type="entry name" value="REVERSE TRANSCRIPTASE DOMAIN-CONTAINING PROTEIN"/>
    <property type="match status" value="1"/>
</dbReference>
<evidence type="ECO:0000313" key="2">
    <source>
        <dbReference type="Proteomes" id="UP001152795"/>
    </source>
</evidence>
<organism evidence="1 2">
    <name type="scientific">Paramuricea clavata</name>
    <name type="common">Red gorgonian</name>
    <name type="synonym">Violescent sea-whip</name>
    <dbReference type="NCBI Taxonomy" id="317549"/>
    <lineage>
        <taxon>Eukaryota</taxon>
        <taxon>Metazoa</taxon>
        <taxon>Cnidaria</taxon>
        <taxon>Anthozoa</taxon>
        <taxon>Octocorallia</taxon>
        <taxon>Malacalcyonacea</taxon>
        <taxon>Plexauridae</taxon>
        <taxon>Paramuricea</taxon>
    </lineage>
</organism>
<reference evidence="1" key="1">
    <citation type="submission" date="2020-04" db="EMBL/GenBank/DDBJ databases">
        <authorList>
            <person name="Alioto T."/>
            <person name="Alioto T."/>
            <person name="Gomez Garrido J."/>
        </authorList>
    </citation>
    <scope>NUCLEOTIDE SEQUENCE</scope>
    <source>
        <strain evidence="1">A484AB</strain>
    </source>
</reference>
<gene>
    <name evidence="1" type="ORF">PACLA_8A020286</name>
</gene>
<proteinExistence type="predicted"/>
<dbReference type="OrthoDB" id="5953030at2759"/>
<accession>A0A6S7FN04</accession>
<comment type="caution">
    <text evidence="1">The sequence shown here is derived from an EMBL/GenBank/DDBJ whole genome shotgun (WGS) entry which is preliminary data.</text>
</comment>